<sequence>MEHGISALCQYLAEIEQPEVEAKRQLSLYNQTKAHSSTKGNHANADNKLCPAKIRKWKGAPLEQTAIWADLMRNDL</sequence>
<gene>
    <name evidence="1" type="ORF">N7517_006764</name>
</gene>
<dbReference type="OrthoDB" id="2156052at2759"/>
<accession>A0A9W9SEN5</accession>
<reference evidence="1" key="2">
    <citation type="journal article" date="2023" name="IMA Fungus">
        <title>Comparative genomic study of the Penicillium genus elucidates a diverse pangenome and 15 lateral gene transfer events.</title>
        <authorList>
            <person name="Petersen C."/>
            <person name="Sorensen T."/>
            <person name="Nielsen M.R."/>
            <person name="Sondergaard T.E."/>
            <person name="Sorensen J.L."/>
            <person name="Fitzpatrick D.A."/>
            <person name="Frisvad J.C."/>
            <person name="Nielsen K.L."/>
        </authorList>
    </citation>
    <scope>NUCLEOTIDE SEQUENCE</scope>
    <source>
        <strain evidence="1">IBT 3081</strain>
    </source>
</reference>
<dbReference type="RefSeq" id="XP_056580744.1">
    <property type="nucleotide sequence ID" value="XM_056724494.1"/>
</dbReference>
<dbReference type="AlphaFoldDB" id="A0A9W9SEN5"/>
<evidence type="ECO:0000313" key="2">
    <source>
        <dbReference type="Proteomes" id="UP001147752"/>
    </source>
</evidence>
<dbReference type="GeneID" id="81463677"/>
<proteinExistence type="predicted"/>
<comment type="caution">
    <text evidence="1">The sequence shown here is derived from an EMBL/GenBank/DDBJ whole genome shotgun (WGS) entry which is preliminary data.</text>
</comment>
<dbReference type="EMBL" id="JAPZBT010000002">
    <property type="protein sequence ID" value="KAJ5374758.1"/>
    <property type="molecule type" value="Genomic_DNA"/>
</dbReference>
<organism evidence="1 2">
    <name type="scientific">Penicillium concentricum</name>
    <dbReference type="NCBI Taxonomy" id="293559"/>
    <lineage>
        <taxon>Eukaryota</taxon>
        <taxon>Fungi</taxon>
        <taxon>Dikarya</taxon>
        <taxon>Ascomycota</taxon>
        <taxon>Pezizomycotina</taxon>
        <taxon>Eurotiomycetes</taxon>
        <taxon>Eurotiomycetidae</taxon>
        <taxon>Eurotiales</taxon>
        <taxon>Aspergillaceae</taxon>
        <taxon>Penicillium</taxon>
    </lineage>
</organism>
<keyword evidence="2" id="KW-1185">Reference proteome</keyword>
<dbReference type="Proteomes" id="UP001147752">
    <property type="component" value="Unassembled WGS sequence"/>
</dbReference>
<protein>
    <submittedName>
        <fullName evidence="1">Uncharacterized protein</fullName>
    </submittedName>
</protein>
<name>A0A9W9SEN5_9EURO</name>
<evidence type="ECO:0000313" key="1">
    <source>
        <dbReference type="EMBL" id="KAJ5374758.1"/>
    </source>
</evidence>
<reference evidence="1" key="1">
    <citation type="submission" date="2022-12" db="EMBL/GenBank/DDBJ databases">
        <authorList>
            <person name="Petersen C."/>
        </authorList>
    </citation>
    <scope>NUCLEOTIDE SEQUENCE</scope>
    <source>
        <strain evidence="1">IBT 3081</strain>
    </source>
</reference>